<gene>
    <name evidence="2" type="ORF">GXM_04920</name>
</gene>
<feature type="region of interest" description="Disordered" evidence="1">
    <location>
        <begin position="1"/>
        <end position="29"/>
    </location>
</feature>
<dbReference type="EMBL" id="CP045226">
    <property type="protein sequence ID" value="QFS47428.1"/>
    <property type="molecule type" value="Genomic_DNA"/>
</dbReference>
<sequence>MYRRDSSRLPTPNCTDAINRVSPHSPKNYGIKESLAKCQNWD</sequence>
<organism evidence="2 3">
    <name type="scientific">Nostoc sphaeroides CCNUC1</name>
    <dbReference type="NCBI Taxonomy" id="2653204"/>
    <lineage>
        <taxon>Bacteria</taxon>
        <taxon>Bacillati</taxon>
        <taxon>Cyanobacteriota</taxon>
        <taxon>Cyanophyceae</taxon>
        <taxon>Nostocales</taxon>
        <taxon>Nostocaceae</taxon>
        <taxon>Nostoc</taxon>
    </lineage>
</organism>
<proteinExistence type="predicted"/>
<dbReference type="Proteomes" id="UP000326678">
    <property type="component" value="Chromosome Gxm1"/>
</dbReference>
<keyword evidence="3" id="KW-1185">Reference proteome</keyword>
<protein>
    <submittedName>
        <fullName evidence="2">Uncharacterized protein</fullName>
    </submittedName>
</protein>
<dbReference type="AlphaFoldDB" id="A0A5P8W3W3"/>
<accession>A0A5P8W3W3</accession>
<dbReference type="KEGG" id="nsh:GXM_04920"/>
<name>A0A5P8W3W3_9NOSO</name>
<evidence type="ECO:0000313" key="3">
    <source>
        <dbReference type="Proteomes" id="UP000326678"/>
    </source>
</evidence>
<evidence type="ECO:0000313" key="2">
    <source>
        <dbReference type="EMBL" id="QFS47428.1"/>
    </source>
</evidence>
<evidence type="ECO:0000256" key="1">
    <source>
        <dbReference type="SAM" id="MobiDB-lite"/>
    </source>
</evidence>
<reference evidence="2 3" key="1">
    <citation type="submission" date="2019-10" db="EMBL/GenBank/DDBJ databases">
        <title>Genomic and transcriptomic insights into the perfect genentic adaptation of a filamentous nitrogen-fixing cyanobacterium to rice fields.</title>
        <authorList>
            <person name="Chen Z."/>
        </authorList>
    </citation>
    <scope>NUCLEOTIDE SEQUENCE [LARGE SCALE GENOMIC DNA]</scope>
    <source>
        <strain evidence="2">CCNUC1</strain>
    </source>
</reference>